<dbReference type="GO" id="GO:0015179">
    <property type="term" value="F:L-amino acid transmembrane transporter activity"/>
    <property type="evidence" value="ECO:0007669"/>
    <property type="project" value="TreeGrafter"/>
</dbReference>
<feature type="transmembrane region" description="Helical" evidence="5">
    <location>
        <begin position="20"/>
        <end position="38"/>
    </location>
</feature>
<dbReference type="PIRSF" id="PIRSF006060">
    <property type="entry name" value="AA_transporter"/>
    <property type="match status" value="1"/>
</dbReference>
<gene>
    <name evidence="6" type="ORF">BN873_770002</name>
</gene>
<reference evidence="6" key="1">
    <citation type="submission" date="2013-07" db="EMBL/GenBank/DDBJ databases">
        <authorList>
            <person name="McIlroy S."/>
        </authorList>
    </citation>
    <scope>NUCLEOTIDE SEQUENCE [LARGE SCALE GENOMIC DNA]</scope>
    <source>
        <strain evidence="6">Run_A_D11</strain>
    </source>
</reference>
<evidence type="ECO:0000313" key="6">
    <source>
        <dbReference type="EMBL" id="CDI03969.1"/>
    </source>
</evidence>
<dbReference type="OrthoDB" id="3185104at2"/>
<dbReference type="Gene3D" id="1.20.1740.10">
    <property type="entry name" value="Amino acid/polyamine transporter I"/>
    <property type="match status" value="1"/>
</dbReference>
<feature type="transmembrane region" description="Helical" evidence="5">
    <location>
        <begin position="135"/>
        <end position="156"/>
    </location>
</feature>
<dbReference type="InterPro" id="IPR050598">
    <property type="entry name" value="AminoAcid_Transporter"/>
</dbReference>
<reference evidence="6" key="2">
    <citation type="submission" date="2014-03" db="EMBL/GenBank/DDBJ databases">
        <title>Candidatus Competibacter-lineage genomes retrieved from metagenomes reveal functional metabolic diversity.</title>
        <authorList>
            <person name="McIlroy S.J."/>
            <person name="Albertsen M."/>
            <person name="Andresen E.K."/>
            <person name="Saunders A.M."/>
            <person name="Kristiansen R."/>
            <person name="Stokholm-Bjerregaard M."/>
            <person name="Nielsen K.L."/>
            <person name="Nielsen P.H."/>
        </authorList>
    </citation>
    <scope>NUCLEOTIDE SEQUENCE</scope>
    <source>
        <strain evidence="6">Run_A_D11</strain>
    </source>
</reference>
<dbReference type="STRING" id="1400863.BN873_770002"/>
<dbReference type="AlphaFoldDB" id="W6MAW5"/>
<dbReference type="EMBL" id="CBTJ020000088">
    <property type="protein sequence ID" value="CDI03969.1"/>
    <property type="molecule type" value="Genomic_DNA"/>
</dbReference>
<evidence type="ECO:0000256" key="2">
    <source>
        <dbReference type="ARBA" id="ARBA00022692"/>
    </source>
</evidence>
<dbReference type="Proteomes" id="UP000035760">
    <property type="component" value="Unassembled WGS sequence"/>
</dbReference>
<feature type="transmembrane region" description="Helical" evidence="5">
    <location>
        <begin position="83"/>
        <end position="115"/>
    </location>
</feature>
<feature type="transmembrane region" description="Helical" evidence="5">
    <location>
        <begin position="238"/>
        <end position="256"/>
    </location>
</feature>
<name>W6MAW5_9GAMM</name>
<keyword evidence="3 5" id="KW-1133">Transmembrane helix</keyword>
<feature type="transmembrane region" description="Helical" evidence="5">
    <location>
        <begin position="291"/>
        <end position="316"/>
    </location>
</feature>
<feature type="transmembrane region" description="Helical" evidence="5">
    <location>
        <begin position="361"/>
        <end position="380"/>
    </location>
</feature>
<proteinExistence type="predicted"/>
<evidence type="ECO:0008006" key="8">
    <source>
        <dbReference type="Google" id="ProtNLM"/>
    </source>
</evidence>
<feature type="transmembrane region" description="Helical" evidence="5">
    <location>
        <begin position="168"/>
        <end position="187"/>
    </location>
</feature>
<protein>
    <recommendedName>
        <fullName evidence="8">Amino acid permease</fullName>
    </recommendedName>
</protein>
<comment type="caution">
    <text evidence="6">The sequence shown here is derived from an EMBL/GenBank/DDBJ whole genome shotgun (WGS) entry which is preliminary data.</text>
</comment>
<feature type="transmembrane region" description="Helical" evidence="5">
    <location>
        <begin position="199"/>
        <end position="218"/>
    </location>
</feature>
<comment type="subcellular location">
    <subcellularLocation>
        <location evidence="1">Membrane</location>
        <topology evidence="1">Multi-pass membrane protein</topology>
    </subcellularLocation>
</comment>
<keyword evidence="7" id="KW-1185">Reference proteome</keyword>
<evidence type="ECO:0000313" key="7">
    <source>
        <dbReference type="Proteomes" id="UP000035760"/>
    </source>
</evidence>
<accession>W6MAW5</accession>
<evidence type="ECO:0000256" key="1">
    <source>
        <dbReference type="ARBA" id="ARBA00004141"/>
    </source>
</evidence>
<dbReference type="GO" id="GO:0016020">
    <property type="term" value="C:membrane"/>
    <property type="evidence" value="ECO:0007669"/>
    <property type="project" value="UniProtKB-SubCell"/>
</dbReference>
<sequence>MSNDSSSLPTAQLKRQLSWIDAAAIFVGIILGSGIFVAPAEIAGAISSPFLAASLWLVGAAVAACGAFCYAECGARLPRPGGFFVFYGAAYGPAVAFVAGWAALFITYPAALAAISLIFARYLNEVIPGIAATDFRAALVGAMALIAVADLNIIGVRLGAGVQKALTAFKVLALLALCVAAIAAPTVSTPVASAPPPELFPNGFAGVISAMVVLLWTFDGWSDVSMIAGELKNPAKDFGRAVLVGVAMLATTYMVVQYATMSLLGSAGAAASKQVVAQAVGVGLGPGFAKVVALLVVVSTLGALNGIVLAVSRLAFAMARDRAFLPWFGEIHPRFETPARSTLMLIGVALLYVFAADFRDLMGFFVFNVWLFYGATAIALLKLRRLKVGEPLQWRAPLGILPPVVVLLTGGLMTLGLLAQSPLRSMIGLGMLLLAFPIYWLWSAWQR</sequence>
<evidence type="ECO:0000256" key="4">
    <source>
        <dbReference type="ARBA" id="ARBA00023136"/>
    </source>
</evidence>
<evidence type="ECO:0000256" key="3">
    <source>
        <dbReference type="ARBA" id="ARBA00022989"/>
    </source>
</evidence>
<keyword evidence="2 5" id="KW-0812">Transmembrane</keyword>
<keyword evidence="4 5" id="KW-0472">Membrane</keyword>
<feature type="transmembrane region" description="Helical" evidence="5">
    <location>
        <begin position="337"/>
        <end position="355"/>
    </location>
</feature>
<dbReference type="InterPro" id="IPR002293">
    <property type="entry name" value="AA/rel_permease1"/>
</dbReference>
<feature type="transmembrane region" description="Helical" evidence="5">
    <location>
        <begin position="50"/>
        <end position="71"/>
    </location>
</feature>
<evidence type="ECO:0000256" key="5">
    <source>
        <dbReference type="SAM" id="Phobius"/>
    </source>
</evidence>
<dbReference type="RefSeq" id="WP_048675454.1">
    <property type="nucleotide sequence ID" value="NZ_CBTJ020000088.1"/>
</dbReference>
<feature type="transmembrane region" description="Helical" evidence="5">
    <location>
        <begin position="400"/>
        <end position="419"/>
    </location>
</feature>
<dbReference type="PANTHER" id="PTHR11785:SF512">
    <property type="entry name" value="SOBREMESA, ISOFORM B"/>
    <property type="match status" value="1"/>
</dbReference>
<dbReference type="Pfam" id="PF13520">
    <property type="entry name" value="AA_permease_2"/>
    <property type="match status" value="1"/>
</dbReference>
<organism evidence="6 7">
    <name type="scientific">Candidatus Competibacter denitrificans Run_A_D11</name>
    <dbReference type="NCBI Taxonomy" id="1400863"/>
    <lineage>
        <taxon>Bacteria</taxon>
        <taxon>Pseudomonadati</taxon>
        <taxon>Pseudomonadota</taxon>
        <taxon>Gammaproteobacteria</taxon>
        <taxon>Candidatus Competibacteraceae</taxon>
        <taxon>Candidatus Competibacter</taxon>
    </lineage>
</organism>
<feature type="transmembrane region" description="Helical" evidence="5">
    <location>
        <begin position="425"/>
        <end position="442"/>
    </location>
</feature>
<dbReference type="PANTHER" id="PTHR11785">
    <property type="entry name" value="AMINO ACID TRANSPORTER"/>
    <property type="match status" value="1"/>
</dbReference>